<keyword evidence="2" id="KW-0732">Signal</keyword>
<proteinExistence type="predicted"/>
<accession>A0A1Y1VJJ8</accession>
<evidence type="ECO:0000256" key="1">
    <source>
        <dbReference type="SAM" id="Phobius"/>
    </source>
</evidence>
<feature type="non-terminal residue" evidence="3">
    <location>
        <position position="254"/>
    </location>
</feature>
<keyword evidence="1" id="KW-0812">Transmembrane</keyword>
<feature type="chain" id="PRO_5012914682" evidence="2">
    <location>
        <begin position="24"/>
        <end position="254"/>
    </location>
</feature>
<evidence type="ECO:0000313" key="3">
    <source>
        <dbReference type="EMBL" id="ORX57675.1"/>
    </source>
</evidence>
<sequence>MTKINLLVFIIISSIFVIELSNATKFLNTNYTLDFVKNIEIVKCTPHTECPHYSGGCHVIDVDMHSSSYGTGYCNFAFICSEDKTCVVEKKEELLYSNNSHNYLNTQTYDLKEGFSEIEGDYYVSSCFVDDINHVKTFIEHNNCQINDNCYTGSCFDGTCLSDKENPVYHCILDYPDTKKSPVIKCKNIQYKCESGSTCSSNYCNNYKRDEMYTEQELDGTTSTNGAFKKNEIFTLYFSFFSFFPLLYFLYLYF</sequence>
<keyword evidence="4" id="KW-1185">Reference proteome</keyword>
<reference evidence="3 4" key="2">
    <citation type="submission" date="2016-08" db="EMBL/GenBank/DDBJ databases">
        <title>Pervasive Adenine N6-methylation of Active Genes in Fungi.</title>
        <authorList>
            <consortium name="DOE Joint Genome Institute"/>
            <person name="Mondo S.J."/>
            <person name="Dannebaum R.O."/>
            <person name="Kuo R.C."/>
            <person name="Labutti K."/>
            <person name="Haridas S."/>
            <person name="Kuo A."/>
            <person name="Salamov A."/>
            <person name="Ahrendt S.R."/>
            <person name="Lipzen A."/>
            <person name="Sullivan W."/>
            <person name="Andreopoulos W.B."/>
            <person name="Clum A."/>
            <person name="Lindquist E."/>
            <person name="Daum C."/>
            <person name="Ramamoorthy G.K."/>
            <person name="Gryganskyi A."/>
            <person name="Culley D."/>
            <person name="Magnuson J.K."/>
            <person name="James T.Y."/>
            <person name="O'Malley M.A."/>
            <person name="Stajich J.E."/>
            <person name="Spatafora J.W."/>
            <person name="Visel A."/>
            <person name="Grigoriev I.V."/>
        </authorList>
    </citation>
    <scope>NUCLEOTIDE SEQUENCE [LARGE SCALE GENOMIC DNA]</scope>
    <source>
        <strain evidence="3 4">S4</strain>
    </source>
</reference>
<keyword evidence="1" id="KW-0472">Membrane</keyword>
<protein>
    <submittedName>
        <fullName evidence="3">Uncharacterized protein</fullName>
    </submittedName>
</protein>
<dbReference type="OrthoDB" id="2135433at2759"/>
<dbReference type="EMBL" id="MCFG01000706">
    <property type="protein sequence ID" value="ORX57675.1"/>
    <property type="molecule type" value="Genomic_DNA"/>
</dbReference>
<gene>
    <name evidence="3" type="ORF">BCR32DRAFT_330944</name>
</gene>
<comment type="caution">
    <text evidence="3">The sequence shown here is derived from an EMBL/GenBank/DDBJ whole genome shotgun (WGS) entry which is preliminary data.</text>
</comment>
<reference evidence="3 4" key="1">
    <citation type="submission" date="2016-08" db="EMBL/GenBank/DDBJ databases">
        <title>A Parts List for Fungal Cellulosomes Revealed by Comparative Genomics.</title>
        <authorList>
            <consortium name="DOE Joint Genome Institute"/>
            <person name="Haitjema C.H."/>
            <person name="Gilmore S.P."/>
            <person name="Henske J.K."/>
            <person name="Solomon K.V."/>
            <person name="De Groot R."/>
            <person name="Kuo A."/>
            <person name="Mondo S.J."/>
            <person name="Salamov A.A."/>
            <person name="Labutti K."/>
            <person name="Zhao Z."/>
            <person name="Chiniquy J."/>
            <person name="Barry K."/>
            <person name="Brewer H.M."/>
            <person name="Purvine S.O."/>
            <person name="Wright A.T."/>
            <person name="Boxma B."/>
            <person name="Van Alen T."/>
            <person name="Hackstein J.H."/>
            <person name="Baker S.E."/>
            <person name="Grigoriev I.V."/>
            <person name="O'Malley M.A."/>
        </authorList>
    </citation>
    <scope>NUCLEOTIDE SEQUENCE [LARGE SCALE GENOMIC DNA]</scope>
    <source>
        <strain evidence="3 4">S4</strain>
    </source>
</reference>
<dbReference type="AlphaFoldDB" id="A0A1Y1VJJ8"/>
<dbReference type="Proteomes" id="UP000193944">
    <property type="component" value="Unassembled WGS sequence"/>
</dbReference>
<evidence type="ECO:0000313" key="4">
    <source>
        <dbReference type="Proteomes" id="UP000193944"/>
    </source>
</evidence>
<feature type="transmembrane region" description="Helical" evidence="1">
    <location>
        <begin position="234"/>
        <end position="253"/>
    </location>
</feature>
<keyword evidence="1" id="KW-1133">Transmembrane helix</keyword>
<evidence type="ECO:0000256" key="2">
    <source>
        <dbReference type="SAM" id="SignalP"/>
    </source>
</evidence>
<name>A0A1Y1VJJ8_9FUNG</name>
<feature type="signal peptide" evidence="2">
    <location>
        <begin position="1"/>
        <end position="23"/>
    </location>
</feature>
<organism evidence="3 4">
    <name type="scientific">Anaeromyces robustus</name>
    <dbReference type="NCBI Taxonomy" id="1754192"/>
    <lineage>
        <taxon>Eukaryota</taxon>
        <taxon>Fungi</taxon>
        <taxon>Fungi incertae sedis</taxon>
        <taxon>Chytridiomycota</taxon>
        <taxon>Chytridiomycota incertae sedis</taxon>
        <taxon>Neocallimastigomycetes</taxon>
        <taxon>Neocallimastigales</taxon>
        <taxon>Neocallimastigaceae</taxon>
        <taxon>Anaeromyces</taxon>
    </lineage>
</organism>